<dbReference type="EMBL" id="PISP01000001">
    <property type="protein sequence ID" value="PKD44473.1"/>
    <property type="molecule type" value="Genomic_DNA"/>
</dbReference>
<dbReference type="RefSeq" id="WP_101071763.1">
    <property type="nucleotide sequence ID" value="NZ_PISP01000001.1"/>
</dbReference>
<dbReference type="AlphaFoldDB" id="A0A2N0VJV5"/>
<dbReference type="Pfam" id="PF00440">
    <property type="entry name" value="TetR_N"/>
    <property type="match status" value="1"/>
</dbReference>
<evidence type="ECO:0000259" key="3">
    <source>
        <dbReference type="PROSITE" id="PS50977"/>
    </source>
</evidence>
<protein>
    <submittedName>
        <fullName evidence="4">TetR/AcrR family transcriptional regulator</fullName>
    </submittedName>
</protein>
<dbReference type="Proteomes" id="UP000233398">
    <property type="component" value="Unassembled WGS sequence"/>
</dbReference>
<evidence type="ECO:0000313" key="4">
    <source>
        <dbReference type="EMBL" id="PKD44473.1"/>
    </source>
</evidence>
<evidence type="ECO:0000256" key="2">
    <source>
        <dbReference type="PROSITE-ProRule" id="PRU00335"/>
    </source>
</evidence>
<dbReference type="PRINTS" id="PR00455">
    <property type="entry name" value="HTHTETR"/>
</dbReference>
<dbReference type="PANTHER" id="PTHR30328">
    <property type="entry name" value="TRANSCRIPTIONAL REPRESSOR"/>
    <property type="match status" value="1"/>
</dbReference>
<dbReference type="InterPro" id="IPR009057">
    <property type="entry name" value="Homeodomain-like_sf"/>
</dbReference>
<reference evidence="4 5" key="1">
    <citation type="submission" date="2017-11" db="EMBL/GenBank/DDBJ databases">
        <title>Rhodohalobacter 15182 sp. nov., isolated from a salt lake.</title>
        <authorList>
            <person name="Han S."/>
        </authorList>
    </citation>
    <scope>NUCLEOTIDE SEQUENCE [LARGE SCALE GENOMIC DNA]</scope>
    <source>
        <strain evidence="4 5">15182</strain>
    </source>
</reference>
<dbReference type="Gene3D" id="1.10.357.10">
    <property type="entry name" value="Tetracycline Repressor, domain 2"/>
    <property type="match status" value="1"/>
</dbReference>
<dbReference type="PROSITE" id="PS50977">
    <property type="entry name" value="HTH_TETR_2"/>
    <property type="match status" value="1"/>
</dbReference>
<accession>A0A2N0VJV5</accession>
<dbReference type="GO" id="GO:0003677">
    <property type="term" value="F:DNA binding"/>
    <property type="evidence" value="ECO:0007669"/>
    <property type="project" value="UniProtKB-UniRule"/>
</dbReference>
<keyword evidence="5" id="KW-1185">Reference proteome</keyword>
<gene>
    <name evidence="4" type="ORF">CWD77_03120</name>
</gene>
<name>A0A2N0VJV5_9BACT</name>
<dbReference type="InterPro" id="IPR036271">
    <property type="entry name" value="Tet_transcr_reg_TetR-rel_C_sf"/>
</dbReference>
<dbReference type="SUPFAM" id="SSF46689">
    <property type="entry name" value="Homeodomain-like"/>
    <property type="match status" value="1"/>
</dbReference>
<feature type="DNA-binding region" description="H-T-H motif" evidence="2">
    <location>
        <begin position="31"/>
        <end position="50"/>
    </location>
</feature>
<dbReference type="PANTHER" id="PTHR30328:SF54">
    <property type="entry name" value="HTH-TYPE TRANSCRIPTIONAL REPRESSOR SCO4008"/>
    <property type="match status" value="1"/>
</dbReference>
<proteinExistence type="predicted"/>
<sequence>MSNEKESSSTELKIFEAARDVFQSKGLEGARMQEIADKADINKSMLHYYYRSKEKLFEKVYELSIIKLMPQVASLLNEEMPLDVKLRKFSMKYLELVKANPDIPLFVIHEMNKNPGRLKKFIAKEIGKRVQPFLDQLKEEREKGNTVNLPPEQIFVNIMAMLVFPFLGRPVLQVIFDMDEEAFSQFIAVREAFMPDYLVSMVMKNPS</sequence>
<comment type="caution">
    <text evidence="4">The sequence shown here is derived from an EMBL/GenBank/DDBJ whole genome shotgun (WGS) entry which is preliminary data.</text>
</comment>
<dbReference type="SUPFAM" id="SSF48498">
    <property type="entry name" value="Tetracyclin repressor-like, C-terminal domain"/>
    <property type="match status" value="1"/>
</dbReference>
<dbReference type="InterPro" id="IPR001647">
    <property type="entry name" value="HTH_TetR"/>
</dbReference>
<feature type="domain" description="HTH tetR-type" evidence="3">
    <location>
        <begin position="8"/>
        <end position="68"/>
    </location>
</feature>
<organism evidence="4 5">
    <name type="scientific">Rhodohalobacter barkolensis</name>
    <dbReference type="NCBI Taxonomy" id="2053187"/>
    <lineage>
        <taxon>Bacteria</taxon>
        <taxon>Pseudomonadati</taxon>
        <taxon>Balneolota</taxon>
        <taxon>Balneolia</taxon>
        <taxon>Balneolales</taxon>
        <taxon>Balneolaceae</taxon>
        <taxon>Rhodohalobacter</taxon>
    </lineage>
</organism>
<dbReference type="InterPro" id="IPR050109">
    <property type="entry name" value="HTH-type_TetR-like_transc_reg"/>
</dbReference>
<evidence type="ECO:0000313" key="5">
    <source>
        <dbReference type="Proteomes" id="UP000233398"/>
    </source>
</evidence>
<keyword evidence="1 2" id="KW-0238">DNA-binding</keyword>
<dbReference type="OrthoDB" id="9789566at2"/>
<evidence type="ECO:0000256" key="1">
    <source>
        <dbReference type="ARBA" id="ARBA00023125"/>
    </source>
</evidence>